<feature type="DNA-binding region" description="HMG box" evidence="1">
    <location>
        <begin position="269"/>
        <end position="336"/>
    </location>
</feature>
<dbReference type="PROSITE" id="PS50118">
    <property type="entry name" value="HMG_BOX_2"/>
    <property type="match status" value="2"/>
</dbReference>
<reference evidence="3 4" key="1">
    <citation type="journal article" date="2018" name="MBio">
        <title>Comparative Genomics Reveals the Core Gene Toolbox for the Fungus-Insect Symbiosis.</title>
        <authorList>
            <person name="Wang Y."/>
            <person name="Stata M."/>
            <person name="Wang W."/>
            <person name="Stajich J.E."/>
            <person name="White M.M."/>
            <person name="Moncalvo J.M."/>
        </authorList>
    </citation>
    <scope>NUCLEOTIDE SEQUENCE [LARGE SCALE GENOMIC DNA]</scope>
    <source>
        <strain evidence="3 4">SWE-8-4</strain>
    </source>
</reference>
<keyword evidence="1" id="KW-0238">DNA-binding</keyword>
<organism evidence="3 4">
    <name type="scientific">Smittium simulii</name>
    <dbReference type="NCBI Taxonomy" id="133385"/>
    <lineage>
        <taxon>Eukaryota</taxon>
        <taxon>Fungi</taxon>
        <taxon>Fungi incertae sedis</taxon>
        <taxon>Zoopagomycota</taxon>
        <taxon>Kickxellomycotina</taxon>
        <taxon>Harpellomycetes</taxon>
        <taxon>Harpellales</taxon>
        <taxon>Legeriomycetaceae</taxon>
        <taxon>Smittium</taxon>
    </lineage>
</organism>
<feature type="domain" description="HMG box" evidence="2">
    <location>
        <begin position="269"/>
        <end position="336"/>
    </location>
</feature>
<name>A0A2T9Y236_9FUNG</name>
<proteinExistence type="predicted"/>
<dbReference type="AlphaFoldDB" id="A0A2T9Y236"/>
<dbReference type="Pfam" id="PF09011">
    <property type="entry name" value="HMG_box_2"/>
    <property type="match status" value="1"/>
</dbReference>
<sequence length="338" mass="39634">MLKKLRLDKSHSTLSLATRDCIPSHHKPIASAAVLWQNCVSLANFSSKNNLFAILCIRHYSSNRRDIKLPGVDKLEQNVPTNQSIKSCKPRKYTREVSLKQEFNDSNSKKLAKSKSLELQKLKSKLAQNKLTSNHNKNTLGKLKFHKKVTTITPLSVPHFLRSSYNVYIQDEFAKIKKVLVNPTQLLKGHKNFKDVSERWSFMNEAEKLKYEQKFILLKEQYTTELYKWWDNIDKNLIKLENRRRRVMNKINKNTNIHKYTMLVDPRAPKRPVVANLMFHIDLEKLNPPDAPIERIVFTKYAAAKWLQLSESEKDIYRVKYNTALQLYKEASNKYKCK</sequence>
<evidence type="ECO:0000313" key="3">
    <source>
        <dbReference type="EMBL" id="PVU86390.1"/>
    </source>
</evidence>
<gene>
    <name evidence="3" type="ORF">BB561_006719</name>
</gene>
<dbReference type="CDD" id="cd00084">
    <property type="entry name" value="HMG-box_SF"/>
    <property type="match status" value="1"/>
</dbReference>
<dbReference type="GO" id="GO:0005634">
    <property type="term" value="C:nucleus"/>
    <property type="evidence" value="ECO:0007669"/>
    <property type="project" value="UniProtKB-UniRule"/>
</dbReference>
<dbReference type="STRING" id="133385.A0A2T9Y236"/>
<dbReference type="GO" id="GO:0003677">
    <property type="term" value="F:DNA binding"/>
    <property type="evidence" value="ECO:0007669"/>
    <property type="project" value="UniProtKB-UniRule"/>
</dbReference>
<dbReference type="EMBL" id="MBFR01000680">
    <property type="protein sequence ID" value="PVU86390.1"/>
    <property type="molecule type" value="Genomic_DNA"/>
</dbReference>
<dbReference type="InterPro" id="IPR009071">
    <property type="entry name" value="HMG_box_dom"/>
</dbReference>
<evidence type="ECO:0000259" key="2">
    <source>
        <dbReference type="PROSITE" id="PS50118"/>
    </source>
</evidence>
<dbReference type="OrthoDB" id="1919336at2759"/>
<evidence type="ECO:0000256" key="1">
    <source>
        <dbReference type="PROSITE-ProRule" id="PRU00267"/>
    </source>
</evidence>
<evidence type="ECO:0000313" key="4">
    <source>
        <dbReference type="Proteomes" id="UP000245383"/>
    </source>
</evidence>
<dbReference type="Gene3D" id="1.10.30.10">
    <property type="entry name" value="High mobility group box domain"/>
    <property type="match status" value="2"/>
</dbReference>
<keyword evidence="1" id="KW-0539">Nucleus</keyword>
<comment type="caution">
    <text evidence="3">The sequence shown here is derived from an EMBL/GenBank/DDBJ whole genome shotgun (WGS) entry which is preliminary data.</text>
</comment>
<dbReference type="Proteomes" id="UP000245383">
    <property type="component" value="Unassembled WGS sequence"/>
</dbReference>
<feature type="domain" description="HMG box" evidence="2">
    <location>
        <begin position="158"/>
        <end position="230"/>
    </location>
</feature>
<dbReference type="SUPFAM" id="SSF47095">
    <property type="entry name" value="HMG-box"/>
    <property type="match status" value="2"/>
</dbReference>
<accession>A0A2T9Y236</accession>
<dbReference type="InterPro" id="IPR036910">
    <property type="entry name" value="HMG_box_dom_sf"/>
</dbReference>
<protein>
    <recommendedName>
        <fullName evidence="2">HMG box domain-containing protein</fullName>
    </recommendedName>
</protein>
<keyword evidence="4" id="KW-1185">Reference proteome</keyword>
<feature type="DNA-binding region" description="HMG box" evidence="1">
    <location>
        <begin position="158"/>
        <end position="230"/>
    </location>
</feature>